<protein>
    <submittedName>
        <fullName evidence="1">Uncharacterized protein</fullName>
    </submittedName>
</protein>
<comment type="caution">
    <text evidence="1">The sequence shown here is derived from an EMBL/GenBank/DDBJ whole genome shotgun (WGS) entry which is preliminary data.</text>
</comment>
<dbReference type="AlphaFoldDB" id="A0A4Y9XN97"/>
<sequence length="89" mass="9375">MDATSGPATALPARPLQSDSLDALPLASANAPVLFVHSTASLVCAPHPSPYAPPLPRRIPGSRDFSRGLFLPRPAFLRTLAAQALDRHP</sequence>
<evidence type="ECO:0000313" key="1">
    <source>
        <dbReference type="EMBL" id="TFY51232.1"/>
    </source>
</evidence>
<gene>
    <name evidence="1" type="ORF">EVG20_g11100</name>
</gene>
<name>A0A4Y9XN97_9AGAM</name>
<accession>A0A4Y9XN97</accession>
<organism evidence="1 2">
    <name type="scientific">Dentipellis fragilis</name>
    <dbReference type="NCBI Taxonomy" id="205917"/>
    <lineage>
        <taxon>Eukaryota</taxon>
        <taxon>Fungi</taxon>
        <taxon>Dikarya</taxon>
        <taxon>Basidiomycota</taxon>
        <taxon>Agaricomycotina</taxon>
        <taxon>Agaricomycetes</taxon>
        <taxon>Russulales</taxon>
        <taxon>Hericiaceae</taxon>
        <taxon>Dentipellis</taxon>
    </lineage>
</organism>
<evidence type="ECO:0000313" key="2">
    <source>
        <dbReference type="Proteomes" id="UP000298327"/>
    </source>
</evidence>
<dbReference type="Proteomes" id="UP000298327">
    <property type="component" value="Unassembled WGS sequence"/>
</dbReference>
<reference evidence="1 2" key="1">
    <citation type="submission" date="2019-02" db="EMBL/GenBank/DDBJ databases">
        <title>Genome sequencing of the rare red list fungi Dentipellis fragilis.</title>
        <authorList>
            <person name="Buettner E."/>
            <person name="Kellner H."/>
        </authorList>
    </citation>
    <scope>NUCLEOTIDE SEQUENCE [LARGE SCALE GENOMIC DNA]</scope>
    <source>
        <strain evidence="1 2">DSM 105465</strain>
    </source>
</reference>
<keyword evidence="2" id="KW-1185">Reference proteome</keyword>
<dbReference type="EMBL" id="SEOQ01001573">
    <property type="protein sequence ID" value="TFY51232.1"/>
    <property type="molecule type" value="Genomic_DNA"/>
</dbReference>
<proteinExistence type="predicted"/>